<dbReference type="AlphaFoldDB" id="A0AA39JAX5"/>
<dbReference type="EMBL" id="JAUEPT010000038">
    <property type="protein sequence ID" value="KAK0439416.1"/>
    <property type="molecule type" value="Genomic_DNA"/>
</dbReference>
<evidence type="ECO:0000313" key="1">
    <source>
        <dbReference type="EMBL" id="KAK0439416.1"/>
    </source>
</evidence>
<name>A0AA39JAX5_9AGAR</name>
<reference evidence="1" key="1">
    <citation type="submission" date="2023-06" db="EMBL/GenBank/DDBJ databases">
        <authorList>
            <consortium name="Lawrence Berkeley National Laboratory"/>
            <person name="Ahrendt S."/>
            <person name="Sahu N."/>
            <person name="Indic B."/>
            <person name="Wong-Bajracharya J."/>
            <person name="Merenyi Z."/>
            <person name="Ke H.-M."/>
            <person name="Monk M."/>
            <person name="Kocsube S."/>
            <person name="Drula E."/>
            <person name="Lipzen A."/>
            <person name="Balint B."/>
            <person name="Henrissat B."/>
            <person name="Andreopoulos B."/>
            <person name="Martin F.M."/>
            <person name="Harder C.B."/>
            <person name="Rigling D."/>
            <person name="Ford K.L."/>
            <person name="Foster G.D."/>
            <person name="Pangilinan J."/>
            <person name="Papanicolaou A."/>
            <person name="Barry K."/>
            <person name="LaButti K."/>
            <person name="Viragh M."/>
            <person name="Koriabine M."/>
            <person name="Yan M."/>
            <person name="Riley R."/>
            <person name="Champramary S."/>
            <person name="Plett K.L."/>
            <person name="Tsai I.J."/>
            <person name="Slot J."/>
            <person name="Sipos G."/>
            <person name="Plett J."/>
            <person name="Nagy L.G."/>
            <person name="Grigoriev I.V."/>
        </authorList>
    </citation>
    <scope>NUCLEOTIDE SEQUENCE</scope>
    <source>
        <strain evidence="1">FPL87.14</strain>
    </source>
</reference>
<organism evidence="1 2">
    <name type="scientific">Armillaria borealis</name>
    <dbReference type="NCBI Taxonomy" id="47425"/>
    <lineage>
        <taxon>Eukaryota</taxon>
        <taxon>Fungi</taxon>
        <taxon>Dikarya</taxon>
        <taxon>Basidiomycota</taxon>
        <taxon>Agaricomycotina</taxon>
        <taxon>Agaricomycetes</taxon>
        <taxon>Agaricomycetidae</taxon>
        <taxon>Agaricales</taxon>
        <taxon>Marasmiineae</taxon>
        <taxon>Physalacriaceae</taxon>
        <taxon>Armillaria</taxon>
    </lineage>
</organism>
<gene>
    <name evidence="1" type="ORF">EV421DRAFT_1906073</name>
</gene>
<protein>
    <recommendedName>
        <fullName evidence="3">HNH nuclease domain-containing protein</fullName>
    </recommendedName>
</protein>
<proteinExistence type="predicted"/>
<keyword evidence="2" id="KW-1185">Reference proteome</keyword>
<evidence type="ECO:0008006" key="3">
    <source>
        <dbReference type="Google" id="ProtNLM"/>
    </source>
</evidence>
<dbReference type="Proteomes" id="UP001175226">
    <property type="component" value="Unassembled WGS sequence"/>
</dbReference>
<comment type="caution">
    <text evidence="1">The sequence shown here is derived from an EMBL/GenBank/DDBJ whole genome shotgun (WGS) entry which is preliminary data.</text>
</comment>
<evidence type="ECO:0000313" key="2">
    <source>
        <dbReference type="Proteomes" id="UP001175226"/>
    </source>
</evidence>
<accession>A0AA39JAX5</accession>
<sequence length="331" mass="36350">MLSLPQSPFEILSDEHIAYQSCLNLETVGDSWGTVVDETAIMFKFSPDIVARVLGFGLIYPPSTQGRAYLARDISACNDNSEFLAGLSYLYVMGVIRIFKPMPQPWSADSLLSEPSINAKKLALTRDNYRCILTGAVDVASVDNDLTTAGERMRCTALGHIFSESPTGNIVGLTDAAQEKLEWATSIAAVVQRFADISVVNVHSAQNTFTITPDFHGLFYRLRISLHPIGLDDSNTYEVHTYPPNRNDLYGLPDRITLTDATGGRIPLPSSRYFKVHDACAKIAHFSGAGKVMEHIFQDVKDLKVLAEDGGSYLLSFAISLRLQGMTLAYS</sequence>